<keyword evidence="2" id="KW-1185">Reference proteome</keyword>
<proteinExistence type="predicted"/>
<keyword evidence="1" id="KW-0282">Flagellum</keyword>
<evidence type="ECO:0000313" key="1">
    <source>
        <dbReference type="EMBL" id="MEJ7138569.1"/>
    </source>
</evidence>
<evidence type="ECO:0000313" key="2">
    <source>
        <dbReference type="Proteomes" id="UP001364695"/>
    </source>
</evidence>
<name>A0ACC6P2Z7_9BURK</name>
<accession>A0ACC6P2Z7</accession>
<organism evidence="1 2">
    <name type="scientific">Amphibiibacter pelophylacis</name>
    <dbReference type="NCBI Taxonomy" id="1799477"/>
    <lineage>
        <taxon>Bacteria</taxon>
        <taxon>Pseudomonadati</taxon>
        <taxon>Pseudomonadota</taxon>
        <taxon>Betaproteobacteria</taxon>
        <taxon>Burkholderiales</taxon>
        <taxon>Sphaerotilaceae</taxon>
        <taxon>Amphibiibacter</taxon>
    </lineage>
</organism>
<protein>
    <submittedName>
        <fullName evidence="1">Flagellar biosynthetic protein FliO</fullName>
    </submittedName>
</protein>
<dbReference type="Proteomes" id="UP001364695">
    <property type="component" value="Unassembled WGS sequence"/>
</dbReference>
<comment type="caution">
    <text evidence="1">The sequence shown here is derived from an EMBL/GenBank/DDBJ whole genome shotgun (WGS) entry which is preliminary data.</text>
</comment>
<dbReference type="EMBL" id="JAWDIE010000012">
    <property type="protein sequence ID" value="MEJ7138569.1"/>
    <property type="molecule type" value="Genomic_DNA"/>
</dbReference>
<reference evidence="1" key="1">
    <citation type="submission" date="2023-10" db="EMBL/GenBank/DDBJ databases">
        <title>Amphibacter perezi, gen. nov., sp. nov. a novel taxa of the family Comamonadaceae, class Betaproteobacteria isolated from the skin microbiota of Pelophylax perezi from different populations.</title>
        <authorList>
            <person name="Costa S."/>
            <person name="Proenca D.N."/>
            <person name="Lopes I."/>
            <person name="Morais P.V."/>
        </authorList>
    </citation>
    <scope>NUCLEOTIDE SEQUENCE</scope>
    <source>
        <strain evidence="1">SL12-8</strain>
    </source>
</reference>
<sequence>MNPATPLTTAATPGFSGLSVLWFLLVLALVPLVLWGLKRSGLITGLPASRRGEAKGLRLVDVLALAPGQRLMRVELRRPDGSLHHLLLGQSSAGVTLLQQYAVDGAPLTPSADPVDFQQALAQARPGAPS</sequence>
<keyword evidence="1" id="KW-0966">Cell projection</keyword>
<gene>
    <name evidence="1" type="ORF">RV045_09020</name>
</gene>
<keyword evidence="1" id="KW-0969">Cilium</keyword>